<dbReference type="EMBL" id="CAEKKB010000001">
    <property type="protein sequence ID" value="CAB4298041.1"/>
    <property type="molecule type" value="Genomic_DNA"/>
</dbReference>
<reference evidence="3 4" key="2">
    <citation type="submission" date="2020-05" db="EMBL/GenBank/DDBJ databases">
        <authorList>
            <person name="Campoy J."/>
            <person name="Schneeberger K."/>
            <person name="Spophaly S."/>
        </authorList>
    </citation>
    <scope>NUCLEOTIDE SEQUENCE [LARGE SCALE GENOMIC DNA]</scope>
    <source>
        <strain evidence="3">PruArmRojPasFocal</strain>
    </source>
</reference>
<dbReference type="AlphaFoldDB" id="A0A6J5WCG8"/>
<proteinExistence type="predicted"/>
<reference evidence="5" key="1">
    <citation type="journal article" date="2020" name="Genome Biol.">
        <title>Gamete binning: chromosome-level and haplotype-resolved genome assembly enabled by high-throughput single-cell sequencing of gamete genomes.</title>
        <authorList>
            <person name="Campoy J.A."/>
            <person name="Sun H."/>
            <person name="Goel M."/>
            <person name="Jiao W.-B."/>
            <person name="Folz-Donahue K."/>
            <person name="Wang N."/>
            <person name="Rubio M."/>
            <person name="Liu C."/>
            <person name="Kukat C."/>
            <person name="Ruiz D."/>
            <person name="Huettel B."/>
            <person name="Schneeberger K."/>
        </authorList>
    </citation>
    <scope>NUCLEOTIDE SEQUENCE [LARGE SCALE GENOMIC DNA]</scope>
    <source>
        <strain evidence="5">cv. Rojo Pasion</strain>
    </source>
</reference>
<dbReference type="PANTHER" id="PTHR36322:SF3">
    <property type="entry name" value="TRANSMEMBRANE PROTEIN"/>
    <property type="match status" value="1"/>
</dbReference>
<accession>A0A6J5WCG8</accession>
<name>A0A6J5WCG8_PRUAR</name>
<keyword evidence="5" id="KW-1185">Reference proteome</keyword>
<dbReference type="EMBL" id="CAEKDK010000001">
    <property type="protein sequence ID" value="CAB4267628.1"/>
    <property type="molecule type" value="Genomic_DNA"/>
</dbReference>
<sequence>MTPTCIKIPTHVILHSPTLKPKAASAAHSRYQKRRDEVNLNLRNPTATISPSPSPFPILATPLIMLAAASSSTTWLRARRSRYLFLLICSPILIPFLCATFPFLCAAELCLRLCRRRRIKTAHGADEEVEERLRRCEEGRGGEREEMGLLQRYLEDQLLLVGSVYDCGDDDVDDRLYHEIHDYDNDSKTTPLLA</sequence>
<evidence type="ECO:0000313" key="4">
    <source>
        <dbReference type="Proteomes" id="UP000507222"/>
    </source>
</evidence>
<evidence type="ECO:0000313" key="5">
    <source>
        <dbReference type="Proteomes" id="UP000507245"/>
    </source>
</evidence>
<dbReference type="PANTHER" id="PTHR36322">
    <property type="entry name" value="TRANSMEMBRANE PROTEIN"/>
    <property type="match status" value="1"/>
</dbReference>
<keyword evidence="1" id="KW-1133">Transmembrane helix</keyword>
<dbReference type="OrthoDB" id="1723207at2759"/>
<feature type="transmembrane region" description="Helical" evidence="1">
    <location>
        <begin position="83"/>
        <end position="104"/>
    </location>
</feature>
<protein>
    <submittedName>
        <fullName evidence="3">Uncharacterized protein</fullName>
    </submittedName>
</protein>
<evidence type="ECO:0000313" key="2">
    <source>
        <dbReference type="EMBL" id="CAB4267628.1"/>
    </source>
</evidence>
<organism evidence="3 5">
    <name type="scientific">Prunus armeniaca</name>
    <name type="common">Apricot</name>
    <name type="synonym">Armeniaca vulgaris</name>
    <dbReference type="NCBI Taxonomy" id="36596"/>
    <lineage>
        <taxon>Eukaryota</taxon>
        <taxon>Viridiplantae</taxon>
        <taxon>Streptophyta</taxon>
        <taxon>Embryophyta</taxon>
        <taxon>Tracheophyta</taxon>
        <taxon>Spermatophyta</taxon>
        <taxon>Magnoliopsida</taxon>
        <taxon>eudicotyledons</taxon>
        <taxon>Gunneridae</taxon>
        <taxon>Pentapetalae</taxon>
        <taxon>rosids</taxon>
        <taxon>fabids</taxon>
        <taxon>Rosales</taxon>
        <taxon>Rosaceae</taxon>
        <taxon>Amygdaloideae</taxon>
        <taxon>Amygdaleae</taxon>
        <taxon>Prunus</taxon>
    </lineage>
</organism>
<evidence type="ECO:0000256" key="1">
    <source>
        <dbReference type="SAM" id="Phobius"/>
    </source>
</evidence>
<dbReference type="Proteomes" id="UP000507245">
    <property type="component" value="Unassembled WGS sequence"/>
</dbReference>
<gene>
    <name evidence="2" type="ORF">CURHAP_LOCUS10400</name>
    <name evidence="3" type="ORF">ORAREDHAP_LOCUS10187</name>
</gene>
<keyword evidence="1" id="KW-0472">Membrane</keyword>
<keyword evidence="1" id="KW-0812">Transmembrane</keyword>
<dbReference type="Proteomes" id="UP000507222">
    <property type="component" value="Unassembled WGS sequence"/>
</dbReference>
<evidence type="ECO:0000313" key="3">
    <source>
        <dbReference type="EMBL" id="CAB4298041.1"/>
    </source>
</evidence>